<sequence length="240" mass="24619">MTDTERLAAEYAMGLLEGEDLLRARGLQASDASFAAQVTRWESELGPLLDDISPATPRSDLWAKIEAELAGATHEPSDIASNVVAFEKRLARWKWATGISSAAAALALAFLALPGGSNPAPVDQPQIAQAPLVSSIPVGDSGLRLEVTYLAGQQELLVSATGLAADGVHDHELWVVPAEGAAQSLGLVAPGEVRKSSLDDALAAQLADGSQLVLTREPLGGAVPGGDAGPVVASGEFSAI</sequence>
<dbReference type="PANTHER" id="PTHR37461:SF1">
    <property type="entry name" value="ANTI-SIGMA-K FACTOR RSKA"/>
    <property type="match status" value="1"/>
</dbReference>
<dbReference type="GO" id="GO:0005886">
    <property type="term" value="C:plasma membrane"/>
    <property type="evidence" value="ECO:0007669"/>
    <property type="project" value="InterPro"/>
</dbReference>
<dbReference type="OrthoDB" id="9816387at2"/>
<reference evidence="2 3" key="1">
    <citation type="submission" date="2019-12" db="EMBL/GenBank/DDBJ databases">
        <title>Genomic-based taxomic classification of the family Erythrobacteraceae.</title>
        <authorList>
            <person name="Xu L."/>
        </authorList>
    </citation>
    <scope>NUCLEOTIDE SEQUENCE [LARGE SCALE GENOMIC DNA]</scope>
    <source>
        <strain evidence="2 3">JCM 16677</strain>
    </source>
</reference>
<dbReference type="AlphaFoldDB" id="A0A845API0"/>
<comment type="caution">
    <text evidence="2">The sequence shown here is derived from an EMBL/GenBank/DDBJ whole genome shotgun (WGS) entry which is preliminary data.</text>
</comment>
<organism evidence="2 3">
    <name type="scientific">Parerythrobacter jejuensis</name>
    <dbReference type="NCBI Taxonomy" id="795812"/>
    <lineage>
        <taxon>Bacteria</taxon>
        <taxon>Pseudomonadati</taxon>
        <taxon>Pseudomonadota</taxon>
        <taxon>Alphaproteobacteria</taxon>
        <taxon>Sphingomonadales</taxon>
        <taxon>Erythrobacteraceae</taxon>
        <taxon>Parerythrobacter</taxon>
    </lineage>
</organism>
<dbReference type="Pfam" id="PF10099">
    <property type="entry name" value="RskA_C"/>
    <property type="match status" value="1"/>
</dbReference>
<gene>
    <name evidence="2" type="ORF">GRI94_06785</name>
</gene>
<dbReference type="InterPro" id="IPR051474">
    <property type="entry name" value="Anti-sigma-K/W_factor"/>
</dbReference>
<accession>A0A845API0</accession>
<evidence type="ECO:0000313" key="2">
    <source>
        <dbReference type="EMBL" id="MXP31524.1"/>
    </source>
</evidence>
<keyword evidence="3" id="KW-1185">Reference proteome</keyword>
<dbReference type="EMBL" id="WTYE01000001">
    <property type="protein sequence ID" value="MXP31524.1"/>
    <property type="molecule type" value="Genomic_DNA"/>
</dbReference>
<name>A0A845API0_9SPHN</name>
<protein>
    <recommendedName>
        <fullName evidence="1">Anti-sigma K factor RskA C-terminal domain-containing protein</fullName>
    </recommendedName>
</protein>
<dbReference type="Proteomes" id="UP000446786">
    <property type="component" value="Unassembled WGS sequence"/>
</dbReference>
<evidence type="ECO:0000313" key="3">
    <source>
        <dbReference type="Proteomes" id="UP000446786"/>
    </source>
</evidence>
<dbReference type="RefSeq" id="WP_160778954.1">
    <property type="nucleotide sequence ID" value="NZ_BAAAZF010000001.1"/>
</dbReference>
<evidence type="ECO:0000259" key="1">
    <source>
        <dbReference type="Pfam" id="PF10099"/>
    </source>
</evidence>
<dbReference type="GO" id="GO:0016989">
    <property type="term" value="F:sigma factor antagonist activity"/>
    <property type="evidence" value="ECO:0007669"/>
    <property type="project" value="TreeGrafter"/>
</dbReference>
<dbReference type="InterPro" id="IPR018764">
    <property type="entry name" value="RskA_C"/>
</dbReference>
<proteinExistence type="predicted"/>
<dbReference type="PANTHER" id="PTHR37461">
    <property type="entry name" value="ANTI-SIGMA-K FACTOR RSKA"/>
    <property type="match status" value="1"/>
</dbReference>
<feature type="domain" description="Anti-sigma K factor RskA C-terminal" evidence="1">
    <location>
        <begin position="102"/>
        <end position="227"/>
    </location>
</feature>
<dbReference type="GO" id="GO:0006417">
    <property type="term" value="P:regulation of translation"/>
    <property type="evidence" value="ECO:0007669"/>
    <property type="project" value="TreeGrafter"/>
</dbReference>